<dbReference type="OrthoDB" id="2123952at2759"/>
<evidence type="ECO:0000313" key="3">
    <source>
        <dbReference type="Proteomes" id="UP000287166"/>
    </source>
</evidence>
<keyword evidence="3" id="KW-1185">Reference proteome</keyword>
<comment type="caution">
    <text evidence="2">The sequence shown here is derived from an EMBL/GenBank/DDBJ whole genome shotgun (WGS) entry which is preliminary data.</text>
</comment>
<evidence type="ECO:0000256" key="1">
    <source>
        <dbReference type="SAM" id="MobiDB-lite"/>
    </source>
</evidence>
<dbReference type="Proteomes" id="UP000287166">
    <property type="component" value="Unassembled WGS sequence"/>
</dbReference>
<feature type="region of interest" description="Disordered" evidence="1">
    <location>
        <begin position="1"/>
        <end position="26"/>
    </location>
</feature>
<feature type="region of interest" description="Disordered" evidence="1">
    <location>
        <begin position="111"/>
        <end position="165"/>
    </location>
</feature>
<proteinExistence type="predicted"/>
<dbReference type="EMBL" id="BFAD01000007">
    <property type="protein sequence ID" value="GBE84964.1"/>
    <property type="molecule type" value="Genomic_DNA"/>
</dbReference>
<dbReference type="GeneID" id="38781881"/>
<reference evidence="2 3" key="1">
    <citation type="journal article" date="2018" name="Sci. Rep.">
        <title>Genome sequence of the cauliflower mushroom Sparassis crispa (Hanabiratake) and its association with beneficial usage.</title>
        <authorList>
            <person name="Kiyama R."/>
            <person name="Furutani Y."/>
            <person name="Kawaguchi K."/>
            <person name="Nakanishi T."/>
        </authorList>
    </citation>
    <scope>NUCLEOTIDE SEQUENCE [LARGE SCALE GENOMIC DNA]</scope>
</reference>
<gene>
    <name evidence="2" type="ORF">SCP_0701460</name>
</gene>
<feature type="region of interest" description="Disordered" evidence="1">
    <location>
        <begin position="255"/>
        <end position="280"/>
    </location>
</feature>
<accession>A0A401GTA4</accession>
<evidence type="ECO:0000313" key="2">
    <source>
        <dbReference type="EMBL" id="GBE84964.1"/>
    </source>
</evidence>
<evidence type="ECO:0008006" key="4">
    <source>
        <dbReference type="Google" id="ProtNLM"/>
    </source>
</evidence>
<sequence>MSSGHSLPALVNEHPGGRRSALGPTRYAHEQGVTRITNTEADATADSGPDSSPGLGLFDHHRAGNIPRSLPTGVSTTTSVLVYHPQPRWANLPSDDVSGFQAALAGDRYESEVASDTSSNFPLPSVDSRMNNTGSAPNREPKTRHEKSRIQLAPDQPLTTQGKPRTRVYSDDAVGLGRSVVMEQNHFAIIVAVARMGIVNVHTTPCPNGGVQTKLLEVAIVVERSTSLDESKQDVEHELTIPGIQLLFPVPHTLRGASSSSSGSFHEQPCDGRQPTRQSKHDFAPNLQEYVEAAAHSSHASQTTPPSNSRSEEKDARSSETGIGAEPSLQHSRKTWWDALINLYSLPSDHLHGHPTPNSPTLRDATVQHITGDLRFLFRVSTHWLSFLHAPRFFARFQDGRSRAQLQPSLLLGALAVAALLRCSEPGQASQRKERAIRLRDEAQSALEASLSARWVDQSLVQASCVGRF</sequence>
<feature type="compositionally biased region" description="Polar residues" evidence="1">
    <location>
        <begin position="114"/>
        <end position="136"/>
    </location>
</feature>
<dbReference type="InParanoid" id="A0A401GTA4"/>
<dbReference type="RefSeq" id="XP_027615877.1">
    <property type="nucleotide sequence ID" value="XM_027760076.1"/>
</dbReference>
<protein>
    <recommendedName>
        <fullName evidence="4">Transcription factor domain-containing protein</fullName>
    </recommendedName>
</protein>
<name>A0A401GTA4_9APHY</name>
<dbReference type="STRING" id="139825.A0A401GTA4"/>
<dbReference type="AlphaFoldDB" id="A0A401GTA4"/>
<feature type="region of interest" description="Disordered" evidence="1">
    <location>
        <begin position="293"/>
        <end position="327"/>
    </location>
</feature>
<organism evidence="2 3">
    <name type="scientific">Sparassis crispa</name>
    <dbReference type="NCBI Taxonomy" id="139825"/>
    <lineage>
        <taxon>Eukaryota</taxon>
        <taxon>Fungi</taxon>
        <taxon>Dikarya</taxon>
        <taxon>Basidiomycota</taxon>
        <taxon>Agaricomycotina</taxon>
        <taxon>Agaricomycetes</taxon>
        <taxon>Polyporales</taxon>
        <taxon>Sparassidaceae</taxon>
        <taxon>Sparassis</taxon>
    </lineage>
</organism>